<dbReference type="OrthoDB" id="49104at2"/>
<dbReference type="Gene3D" id="3.10.580.10">
    <property type="entry name" value="CBS-domain"/>
    <property type="match status" value="1"/>
</dbReference>
<dbReference type="EMBL" id="FMAU01000005">
    <property type="protein sequence ID" value="SCC27612.1"/>
    <property type="molecule type" value="Genomic_DNA"/>
</dbReference>
<organism evidence="3 4">
    <name type="scientific">[Bacillus] enclensis</name>
    <dbReference type="NCBI Taxonomy" id="1402860"/>
    <lineage>
        <taxon>Bacteria</taxon>
        <taxon>Bacillati</taxon>
        <taxon>Bacillota</taxon>
        <taxon>Bacilli</taxon>
        <taxon>Bacillales</taxon>
        <taxon>Bacillaceae</taxon>
        <taxon>Rossellomorea</taxon>
    </lineage>
</organism>
<dbReference type="Pfam" id="PF00571">
    <property type="entry name" value="CBS"/>
    <property type="match status" value="2"/>
</dbReference>
<proteinExistence type="predicted"/>
<dbReference type="InterPro" id="IPR000644">
    <property type="entry name" value="CBS_dom"/>
</dbReference>
<keyword evidence="4" id="KW-1185">Reference proteome</keyword>
<sequence length="238" mass="27614">MNTTTYSLSERYEVAFNQIHDALKKQLKSRSDRFTSLVHSGRHHKIISTYQDELFQYAKLRNALVHEKTELGYYIAEPHPEVVERIEKIARVLHSPNYALTIATKEVIFFHLEDRIEDVISAIKACNYSQYPVYEGNRCLGLLTAKSIVKWLAERMMGSIVDLSDVKIQDVFEVEKRPPLTFQARTSTIFDVEECFEHYHQQKLDIEAVIITENGRDDETPLGIVTAWDLIEIDYTSD</sequence>
<gene>
    <name evidence="3" type="ORF">GA0061094_3610</name>
</gene>
<evidence type="ECO:0000313" key="3">
    <source>
        <dbReference type="EMBL" id="SCC27612.1"/>
    </source>
</evidence>
<dbReference type="RefSeq" id="WP_058299544.1">
    <property type="nucleotide sequence ID" value="NZ_FMAU01000005.1"/>
</dbReference>
<keyword evidence="1" id="KW-0129">CBS domain</keyword>
<dbReference type="SUPFAM" id="SSF54631">
    <property type="entry name" value="CBS-domain pair"/>
    <property type="match status" value="1"/>
</dbReference>
<dbReference type="PROSITE" id="PS51371">
    <property type="entry name" value="CBS"/>
    <property type="match status" value="1"/>
</dbReference>
<feature type="domain" description="CBS" evidence="2">
    <location>
        <begin position="103"/>
        <end position="163"/>
    </location>
</feature>
<accession>A0A0V8HBL9</accession>
<dbReference type="AlphaFoldDB" id="A0A0V8HBL9"/>
<name>A0A0V8HBL9_9BACI</name>
<evidence type="ECO:0000313" key="4">
    <source>
        <dbReference type="Proteomes" id="UP000181997"/>
    </source>
</evidence>
<dbReference type="Proteomes" id="UP000181997">
    <property type="component" value="Unassembled WGS sequence"/>
</dbReference>
<reference evidence="4" key="1">
    <citation type="submission" date="2016-08" db="EMBL/GenBank/DDBJ databases">
        <authorList>
            <person name="Varghese N."/>
            <person name="Submissions Spin"/>
        </authorList>
    </citation>
    <scope>NUCLEOTIDE SEQUENCE [LARGE SCALE GENOMIC DNA]</scope>
    <source>
        <strain evidence="4">SGD-1123</strain>
    </source>
</reference>
<dbReference type="InterPro" id="IPR046342">
    <property type="entry name" value="CBS_dom_sf"/>
</dbReference>
<evidence type="ECO:0000256" key="1">
    <source>
        <dbReference type="PROSITE-ProRule" id="PRU00703"/>
    </source>
</evidence>
<protein>
    <submittedName>
        <fullName evidence="3">CBS domain-containing protein</fullName>
    </submittedName>
</protein>
<evidence type="ECO:0000259" key="2">
    <source>
        <dbReference type="PROSITE" id="PS51371"/>
    </source>
</evidence>